<dbReference type="EMBL" id="MUIZ01000015">
    <property type="protein sequence ID" value="OUK02230.1"/>
    <property type="molecule type" value="Genomic_DNA"/>
</dbReference>
<dbReference type="GO" id="GO:0003676">
    <property type="term" value="F:nucleic acid binding"/>
    <property type="evidence" value="ECO:0007669"/>
    <property type="project" value="InterPro"/>
</dbReference>
<dbReference type="Gene3D" id="1.10.30.50">
    <property type="match status" value="1"/>
</dbReference>
<name>A0A252CAY6_9LACT</name>
<evidence type="ECO:0000313" key="2">
    <source>
        <dbReference type="EMBL" id="OUK02230.1"/>
    </source>
</evidence>
<dbReference type="InterPro" id="IPR002711">
    <property type="entry name" value="HNH"/>
</dbReference>
<dbReference type="RefSeq" id="WP_143466345.1">
    <property type="nucleotide sequence ID" value="NZ_MUIZ01000015.1"/>
</dbReference>
<dbReference type="GO" id="GO:0004519">
    <property type="term" value="F:endonuclease activity"/>
    <property type="evidence" value="ECO:0007669"/>
    <property type="project" value="InterPro"/>
</dbReference>
<reference evidence="2 3" key="1">
    <citation type="submission" date="2017-02" db="EMBL/GenBank/DDBJ databases">
        <authorList>
            <person name="Peterson S.W."/>
        </authorList>
    </citation>
    <scope>NUCLEOTIDE SEQUENCE [LARGE SCALE GENOMIC DNA]</scope>
    <source>
        <strain evidence="2">159469</strain>
    </source>
</reference>
<dbReference type="Pfam" id="PF01844">
    <property type="entry name" value="HNH"/>
    <property type="match status" value="1"/>
</dbReference>
<proteinExistence type="predicted"/>
<sequence length="218" mass="25911">MINIDYRNSKFYECDYSHILADKEKFLQEFIERHPAANSEKIYTYVNRRLSHDNKAFREIYFKKCAYCGVPMSLYHYSNYQIDHFVAQANVGTHTNIEIHNVRNLVFSCELCNQSKKALDYSTSEDAEILHPDNNKLPEIYRRDDDFKIIISEEYRENETVTEFYKKLKLGSQSKRVAYVIMAVNDFVQKYPENPASAELKIRLDIIREKWNEGEFVD</sequence>
<dbReference type="GO" id="GO:0008270">
    <property type="term" value="F:zinc ion binding"/>
    <property type="evidence" value="ECO:0007669"/>
    <property type="project" value="InterPro"/>
</dbReference>
<evidence type="ECO:0000313" key="3">
    <source>
        <dbReference type="Proteomes" id="UP000194606"/>
    </source>
</evidence>
<dbReference type="CDD" id="cd00085">
    <property type="entry name" value="HNHc"/>
    <property type="match status" value="1"/>
</dbReference>
<gene>
    <name evidence="2" type="ORF">BZZ03_11295</name>
</gene>
<dbReference type="Proteomes" id="UP000194606">
    <property type="component" value="Unassembled WGS sequence"/>
</dbReference>
<organism evidence="2 3">
    <name type="scientific">Lactococcus petauri</name>
    <dbReference type="NCBI Taxonomy" id="1940789"/>
    <lineage>
        <taxon>Bacteria</taxon>
        <taxon>Bacillati</taxon>
        <taxon>Bacillota</taxon>
        <taxon>Bacilli</taxon>
        <taxon>Lactobacillales</taxon>
        <taxon>Streptococcaceae</taxon>
        <taxon>Lactococcus</taxon>
    </lineage>
</organism>
<feature type="domain" description="HNH" evidence="1">
    <location>
        <begin position="65"/>
        <end position="117"/>
    </location>
</feature>
<comment type="caution">
    <text evidence="2">The sequence shown here is derived from an EMBL/GenBank/DDBJ whole genome shotgun (WGS) entry which is preliminary data.</text>
</comment>
<accession>A0A252CAY6</accession>
<evidence type="ECO:0000259" key="1">
    <source>
        <dbReference type="Pfam" id="PF01844"/>
    </source>
</evidence>
<dbReference type="AlphaFoldDB" id="A0A252CAY6"/>
<dbReference type="InterPro" id="IPR003615">
    <property type="entry name" value="HNH_nuc"/>
</dbReference>
<protein>
    <recommendedName>
        <fullName evidence="1">HNH domain-containing protein</fullName>
    </recommendedName>
</protein>